<proteinExistence type="inferred from homology"/>
<keyword evidence="3" id="KW-0472">Membrane</keyword>
<name>A0A177VGS8_9BASI</name>
<keyword evidence="2" id="KW-1015">Disulfide bond</keyword>
<dbReference type="EMBL" id="CAJHJG010001335">
    <property type="protein sequence ID" value="CAD6911393.1"/>
    <property type="molecule type" value="Genomic_DNA"/>
</dbReference>
<comment type="subcellular location">
    <subcellularLocation>
        <location evidence="3">Mitochondrion inner membrane</location>
    </subcellularLocation>
</comment>
<comment type="similarity">
    <text evidence="1 3">Belongs to the CMC family.</text>
</comment>
<comment type="function">
    <text evidence="3">Required for mitochondrial cytochrome c oxidase (COX) assembly and respiration.</text>
</comment>
<dbReference type="Pfam" id="PF08583">
    <property type="entry name" value="Cmc1"/>
    <property type="match status" value="1"/>
</dbReference>
<keyword evidence="3" id="KW-0999">Mitochondrion inner membrane</keyword>
<keyword evidence="8" id="KW-1185">Reference proteome</keyword>
<dbReference type="PANTHER" id="PTHR22977">
    <property type="entry name" value="COX ASSEMBLY MITOCHONDRIAL PROTEIN"/>
    <property type="match status" value="1"/>
</dbReference>
<evidence type="ECO:0000256" key="2">
    <source>
        <dbReference type="ARBA" id="ARBA00023157"/>
    </source>
</evidence>
<evidence type="ECO:0000313" key="8">
    <source>
        <dbReference type="Proteomes" id="UP000836402"/>
    </source>
</evidence>
<dbReference type="EMBL" id="LWDD02000269">
    <property type="protein sequence ID" value="KAE8262177.1"/>
    <property type="molecule type" value="Genomic_DNA"/>
</dbReference>
<accession>A0A177VGS8</accession>
<reference evidence="5" key="3">
    <citation type="submission" date="2020-10" db="EMBL/GenBank/DDBJ databases">
        <authorList>
            <person name="Sedaghatjoo S."/>
        </authorList>
    </citation>
    <scope>NUCLEOTIDE SEQUENCE</scope>
    <source>
        <strain evidence="5">AZH3</strain>
    </source>
</reference>
<keyword evidence="3" id="KW-0143">Chaperone</keyword>
<evidence type="ECO:0000313" key="5">
    <source>
        <dbReference type="EMBL" id="CAD6911393.1"/>
    </source>
</evidence>
<feature type="compositionally biased region" description="Low complexity" evidence="4">
    <location>
        <begin position="1"/>
        <end position="16"/>
    </location>
</feature>
<sequence>MSSAYQSQSQSQSQYALSNRESDELNKKVKAEALVKCDAVVREFADCASGRTVSVAWACRDLHKQMQNCLRPHTGGEALERARMQYLAEKRAPR</sequence>
<dbReference type="PANTHER" id="PTHR22977:SF5">
    <property type="entry name" value="COX ASSEMBLY MITOCHONDRIAL PROTEIN HOMOLOG"/>
    <property type="match status" value="1"/>
</dbReference>
<reference evidence="6" key="1">
    <citation type="submission" date="2016-04" db="EMBL/GenBank/DDBJ databases">
        <authorList>
            <person name="Nguyen H.D."/>
            <person name="Kesanakurti P."/>
            <person name="Cullis J."/>
            <person name="Levesque C.A."/>
            <person name="Hambleton S."/>
        </authorList>
    </citation>
    <scope>NUCLEOTIDE SEQUENCE</scope>
    <source>
        <strain evidence="6">DAOMC 238032</strain>
    </source>
</reference>
<evidence type="ECO:0000256" key="4">
    <source>
        <dbReference type="SAM" id="MobiDB-lite"/>
    </source>
</evidence>
<dbReference type="InterPro" id="IPR013892">
    <property type="entry name" value="Cyt_c_biogenesis_Cmc1-like"/>
</dbReference>
<evidence type="ECO:0000256" key="1">
    <source>
        <dbReference type="ARBA" id="ARBA00007347"/>
    </source>
</evidence>
<dbReference type="AlphaFoldDB" id="A0A177VGS8"/>
<gene>
    <name evidence="6" type="ORF">A4X03_0g2664</name>
    <name evidence="5" type="ORF">JKIAZH3_G2580</name>
</gene>
<comment type="caution">
    <text evidence="6">The sequence shown here is derived from an EMBL/GenBank/DDBJ whole genome shotgun (WGS) entry which is preliminary data.</text>
</comment>
<keyword evidence="3" id="KW-0496">Mitochondrion</keyword>
<dbReference type="Proteomes" id="UP000836402">
    <property type="component" value="Unassembled WGS sequence"/>
</dbReference>
<dbReference type="Proteomes" id="UP000077671">
    <property type="component" value="Unassembled WGS sequence"/>
</dbReference>
<feature type="region of interest" description="Disordered" evidence="4">
    <location>
        <begin position="1"/>
        <end position="22"/>
    </location>
</feature>
<organism evidence="6 7">
    <name type="scientific">Tilletia caries</name>
    <name type="common">wheat bunt fungus</name>
    <dbReference type="NCBI Taxonomy" id="13290"/>
    <lineage>
        <taxon>Eukaryota</taxon>
        <taxon>Fungi</taxon>
        <taxon>Dikarya</taxon>
        <taxon>Basidiomycota</taxon>
        <taxon>Ustilaginomycotina</taxon>
        <taxon>Exobasidiomycetes</taxon>
        <taxon>Tilletiales</taxon>
        <taxon>Tilletiaceae</taxon>
        <taxon>Tilletia</taxon>
    </lineage>
</organism>
<dbReference type="GO" id="GO:0005743">
    <property type="term" value="C:mitochondrial inner membrane"/>
    <property type="evidence" value="ECO:0007669"/>
    <property type="project" value="UniProtKB-SubCell"/>
</dbReference>
<evidence type="ECO:0000313" key="6">
    <source>
        <dbReference type="EMBL" id="KAE8262177.1"/>
    </source>
</evidence>
<reference evidence="6" key="2">
    <citation type="journal article" date="2019" name="IMA Fungus">
        <title>Genome sequencing and comparison of five Tilletia species to identify candidate genes for the detection of regulated species infecting wheat.</title>
        <authorList>
            <person name="Nguyen H.D.T."/>
            <person name="Sultana T."/>
            <person name="Kesanakurti P."/>
            <person name="Hambleton S."/>
        </authorList>
    </citation>
    <scope>NUCLEOTIDE SEQUENCE</scope>
    <source>
        <strain evidence="6">DAOMC 238032</strain>
    </source>
</reference>
<evidence type="ECO:0000313" key="7">
    <source>
        <dbReference type="Proteomes" id="UP000077671"/>
    </source>
</evidence>
<protein>
    <recommendedName>
        <fullName evidence="3">COX assembly mitochondrial protein</fullName>
    </recommendedName>
</protein>
<evidence type="ECO:0000256" key="3">
    <source>
        <dbReference type="RuleBase" id="RU364104"/>
    </source>
</evidence>